<comment type="caution">
    <text evidence="2">The sequence shown here is derived from an EMBL/GenBank/DDBJ whole genome shotgun (WGS) entry which is preliminary data.</text>
</comment>
<feature type="compositionally biased region" description="Basic and acidic residues" evidence="1">
    <location>
        <begin position="1"/>
        <end position="28"/>
    </location>
</feature>
<evidence type="ECO:0000256" key="1">
    <source>
        <dbReference type="SAM" id="MobiDB-lite"/>
    </source>
</evidence>
<reference evidence="2" key="1">
    <citation type="submission" date="2020-02" db="EMBL/GenBank/DDBJ databases">
        <title>Synteny-based analysis reveals conserved mechanism for high triclosan tolerance in Pseudomonas, as well as instances of horizontal transfer.</title>
        <authorList>
            <person name="Mcfarland A.G."/>
            <person name="Bertucci H.K."/>
            <person name="Litmann E."/>
            <person name="Shen J."/>
            <person name="Huttenhower C."/>
            <person name="Hartmann E.M."/>
        </authorList>
    </citation>
    <scope>NUCLEOTIDE SEQUENCE</scope>
    <source>
        <strain evidence="2">109A1</strain>
    </source>
</reference>
<evidence type="ECO:0000313" key="3">
    <source>
        <dbReference type="Proteomes" id="UP001138621"/>
    </source>
</evidence>
<protein>
    <submittedName>
        <fullName evidence="2">Uncharacterized protein</fullName>
    </submittedName>
</protein>
<dbReference type="AlphaFoldDB" id="A0AA40RUW8"/>
<evidence type="ECO:0000313" key="2">
    <source>
        <dbReference type="EMBL" id="MBA1305949.1"/>
    </source>
</evidence>
<organism evidence="2 3">
    <name type="scientific">Stutzerimonas stutzeri</name>
    <name type="common">Pseudomonas stutzeri</name>
    <dbReference type="NCBI Taxonomy" id="316"/>
    <lineage>
        <taxon>Bacteria</taxon>
        <taxon>Pseudomonadati</taxon>
        <taxon>Pseudomonadota</taxon>
        <taxon>Gammaproteobacteria</taxon>
        <taxon>Pseudomonadales</taxon>
        <taxon>Pseudomonadaceae</taxon>
        <taxon>Stutzerimonas</taxon>
    </lineage>
</organism>
<dbReference type="RefSeq" id="WP_181121666.1">
    <property type="nucleotide sequence ID" value="NZ_JAAMRD010000014.1"/>
</dbReference>
<dbReference type="Proteomes" id="UP001138621">
    <property type="component" value="Unassembled WGS sequence"/>
</dbReference>
<name>A0AA40RUW8_STUST</name>
<gene>
    <name evidence="2" type="ORF">G7024_16285</name>
</gene>
<sequence>MEGDGHRTPKREERELSPSDQLARRADVRGSVPVGGPEEPALLLAEQLGLLLSDVQRGYPVCLPVPVKDVDYPRFEW</sequence>
<accession>A0AA40RUW8</accession>
<proteinExistence type="predicted"/>
<feature type="region of interest" description="Disordered" evidence="1">
    <location>
        <begin position="1"/>
        <end position="35"/>
    </location>
</feature>
<dbReference type="EMBL" id="JAAMRD010000014">
    <property type="protein sequence ID" value="MBA1305949.1"/>
    <property type="molecule type" value="Genomic_DNA"/>
</dbReference>